<dbReference type="InterPro" id="IPR043737">
    <property type="entry name" value="DUF5682"/>
</dbReference>
<dbReference type="Gene3D" id="3.40.50.410">
    <property type="entry name" value="von Willebrand factor, type A domain"/>
    <property type="match status" value="1"/>
</dbReference>
<evidence type="ECO:0000259" key="1">
    <source>
        <dbReference type="SMART" id="SM00327"/>
    </source>
</evidence>
<name>A0A9W6SQ10_9ACTN</name>
<protein>
    <recommendedName>
        <fullName evidence="1">VWFA domain-containing protein</fullName>
    </recommendedName>
</protein>
<reference evidence="2" key="1">
    <citation type="submission" date="2023-03" db="EMBL/GenBank/DDBJ databases">
        <title>Actinorhabdospora filicis NBRC 111898.</title>
        <authorList>
            <person name="Ichikawa N."/>
            <person name="Sato H."/>
            <person name="Tonouchi N."/>
        </authorList>
    </citation>
    <scope>NUCLEOTIDE SEQUENCE</scope>
    <source>
        <strain evidence="2">NBRC 111898</strain>
    </source>
</reference>
<evidence type="ECO:0000313" key="2">
    <source>
        <dbReference type="EMBL" id="GLZ80849.1"/>
    </source>
</evidence>
<keyword evidence="3" id="KW-1185">Reference proteome</keyword>
<dbReference type="InterPro" id="IPR036465">
    <property type="entry name" value="vWFA_dom_sf"/>
</dbReference>
<organism evidence="2 3">
    <name type="scientific">Actinorhabdospora filicis</name>
    <dbReference type="NCBI Taxonomy" id="1785913"/>
    <lineage>
        <taxon>Bacteria</taxon>
        <taxon>Bacillati</taxon>
        <taxon>Actinomycetota</taxon>
        <taxon>Actinomycetes</taxon>
        <taxon>Micromonosporales</taxon>
        <taxon>Micromonosporaceae</taxon>
        <taxon>Actinorhabdospora</taxon>
    </lineage>
</organism>
<sequence length="1106" mass="117622">MSETDPASLVDALHSSKSPHLIGVRHHSPALAAAMPDLLAAAEPDAVCVELPQELGEWTRWLAHPGTLAPVACSVIDATGERLGFYPFADFSPELAALRWARENDVPVYAIDLPSGHPRGSEFREHDPLSAAFGRAAGVDDTEELWDRLVESRSYGADPQALRRAALAVGVAMRGEAGPSEADALREAWMRKEIAATGASRPVAVIGSFHAAALIGDHTEPDLSGPVAPVTCAVVPYTFALLDSRSGYPAGIRDPEWQQAVWESKGEATAVERHATRVITEVCGKMRAAGHAAGTPDALAGHSLAMGLSALRGLTAPGRREVIEALGSVLGQGDQLGRAAAVARACEAVLVGDRRGELPPDAPRAGLLSHVEQACDELKIPRDGRAKQLKLAPHRSPLDRKRHALLTRTRVCGVPFGKRRELAGIGDQDSLGREWTVKWEPRTAATLDWLSTYGPTLAHAATGLLRQRWIDPEATTAHRLGFFEAAVEADLPGLLAEFTARMREDVVATAGLPELLTAYHLLGRAGTDPVLRAEVAAAAINAVGGLAGSGEAADIRALAELVRLSRAEHEHLGAERLVWQLARLTEDASPPTRGAAAAALTLLDRRPHQWLGELAASWAEDADGERAAGALRGALLVAGDLWDADPDLWEPLARRLESWPERDFWPRLPALREGFDALSTAARERLFRTVSGRYGDDTALGRLEVAPELLAAWAAADEAGRIAAAGGEDTGDDLAPESPVDGAETVDRWRLILGRESDRLSASYRRGALALDDLYGSGHGEGSMGIGAVGGTSGGVGAAEPSIREWAEDLAELFGSRVREEVLARAAGRGRLDAILQLDPGHVTPSVDLLTRVLGLAGAMPESKLAPLRRLAARLVEELTKALATKMRPALTGLTTARPTRRHTGRLDLARTVRANLHTVQDGTTLVPERLVFRSRGARSADWDVHILVDVSGSMERSTVYSALVAAVLHGVPALSVHLTTFSTDVVDLTEHVSDPLSLLMEVSIGGGTDIGKGLRYVRDRIKVPSRTILAVVSDFEEGASVSRMLEEFRQLATGGTHVLGLAALDDKGEPVYNKAIAGRIADAGVPVAALSPSQLADWIAAKVRA</sequence>
<dbReference type="AlphaFoldDB" id="A0A9W6SQ10"/>
<dbReference type="Pfam" id="PF05762">
    <property type="entry name" value="VWA_CoxE"/>
    <property type="match status" value="1"/>
</dbReference>
<dbReference type="InterPro" id="IPR002035">
    <property type="entry name" value="VWF_A"/>
</dbReference>
<dbReference type="Proteomes" id="UP001165079">
    <property type="component" value="Unassembled WGS sequence"/>
</dbReference>
<dbReference type="InterPro" id="IPR050458">
    <property type="entry name" value="LolB"/>
</dbReference>
<feature type="domain" description="VWFA" evidence="1">
    <location>
        <begin position="942"/>
        <end position="1101"/>
    </location>
</feature>
<dbReference type="InterPro" id="IPR008912">
    <property type="entry name" value="Uncharacterised_CoxE"/>
</dbReference>
<dbReference type="RefSeq" id="WP_285666117.1">
    <property type="nucleotide sequence ID" value="NZ_BSTX01000004.1"/>
</dbReference>
<dbReference type="PANTHER" id="PTHR30634">
    <property type="entry name" value="OUTER MEMBRANE LOLAB LIPOPROTEIN INSERTION APPARATUS"/>
    <property type="match status" value="1"/>
</dbReference>
<dbReference type="SMART" id="SM00327">
    <property type="entry name" value="VWA"/>
    <property type="match status" value="1"/>
</dbReference>
<evidence type="ECO:0000313" key="3">
    <source>
        <dbReference type="Proteomes" id="UP001165079"/>
    </source>
</evidence>
<comment type="caution">
    <text evidence="2">The sequence shown here is derived from an EMBL/GenBank/DDBJ whole genome shotgun (WGS) entry which is preliminary data.</text>
</comment>
<dbReference type="PANTHER" id="PTHR30634:SF7">
    <property type="entry name" value="VWA DOMAIN-CONTAINING PROTEIN"/>
    <property type="match status" value="1"/>
</dbReference>
<dbReference type="SUPFAM" id="SSF53300">
    <property type="entry name" value="vWA-like"/>
    <property type="match status" value="1"/>
</dbReference>
<dbReference type="Pfam" id="PF18934">
    <property type="entry name" value="DUF5682"/>
    <property type="match status" value="1"/>
</dbReference>
<accession>A0A9W6SQ10</accession>
<dbReference type="EMBL" id="BSTX01000004">
    <property type="protein sequence ID" value="GLZ80849.1"/>
    <property type="molecule type" value="Genomic_DNA"/>
</dbReference>
<gene>
    <name evidence="2" type="ORF">Afil01_56560</name>
</gene>
<proteinExistence type="predicted"/>